<keyword evidence="2" id="KW-1185">Reference proteome</keyword>
<organism evidence="1 2">
    <name type="scientific">Gossypium stocksii</name>
    <dbReference type="NCBI Taxonomy" id="47602"/>
    <lineage>
        <taxon>Eukaryota</taxon>
        <taxon>Viridiplantae</taxon>
        <taxon>Streptophyta</taxon>
        <taxon>Embryophyta</taxon>
        <taxon>Tracheophyta</taxon>
        <taxon>Spermatophyta</taxon>
        <taxon>Magnoliopsida</taxon>
        <taxon>eudicotyledons</taxon>
        <taxon>Gunneridae</taxon>
        <taxon>Pentapetalae</taxon>
        <taxon>rosids</taxon>
        <taxon>malvids</taxon>
        <taxon>Malvales</taxon>
        <taxon>Malvaceae</taxon>
        <taxon>Malvoideae</taxon>
        <taxon>Gossypium</taxon>
    </lineage>
</organism>
<accession>A0A9D3VY35</accession>
<proteinExistence type="predicted"/>
<protein>
    <submittedName>
        <fullName evidence="1">Uncharacterized protein</fullName>
    </submittedName>
</protein>
<comment type="caution">
    <text evidence="1">The sequence shown here is derived from an EMBL/GenBank/DDBJ whole genome shotgun (WGS) entry which is preliminary data.</text>
</comment>
<evidence type="ECO:0000313" key="2">
    <source>
        <dbReference type="Proteomes" id="UP000828251"/>
    </source>
</evidence>
<reference evidence="1 2" key="1">
    <citation type="journal article" date="2021" name="Plant Biotechnol. J.">
        <title>Multi-omics assisted identification of the key and species-specific regulatory components of drought-tolerant mechanisms in Gossypium stocksii.</title>
        <authorList>
            <person name="Yu D."/>
            <person name="Ke L."/>
            <person name="Zhang D."/>
            <person name="Wu Y."/>
            <person name="Sun Y."/>
            <person name="Mei J."/>
            <person name="Sun J."/>
            <person name="Sun Y."/>
        </authorList>
    </citation>
    <scope>NUCLEOTIDE SEQUENCE [LARGE SCALE GENOMIC DNA]</scope>
    <source>
        <strain evidence="2">cv. E1</strain>
        <tissue evidence="1">Leaf</tissue>
    </source>
</reference>
<name>A0A9D3VY35_9ROSI</name>
<dbReference type="AlphaFoldDB" id="A0A9D3VY35"/>
<sequence length="111" mass="12506">MTLRYQRPDEGLRTLTSVPVRMAKMVENADSPTTQLCGGFTTLLESSHYDIPESPMGRHSSVSTLDFNCKRQNTEQLGFCGRTECMTLTWHSVNGLDMNFDQSMFIAGNTY</sequence>
<gene>
    <name evidence="1" type="ORF">J1N35_015050</name>
</gene>
<dbReference type="Proteomes" id="UP000828251">
    <property type="component" value="Unassembled WGS sequence"/>
</dbReference>
<evidence type="ECO:0000313" key="1">
    <source>
        <dbReference type="EMBL" id="KAH1098129.1"/>
    </source>
</evidence>
<dbReference type="EMBL" id="JAIQCV010000005">
    <property type="protein sequence ID" value="KAH1098129.1"/>
    <property type="molecule type" value="Genomic_DNA"/>
</dbReference>